<dbReference type="PANTHER" id="PTHR31157:SF1">
    <property type="entry name" value="SCP DOMAIN-CONTAINING PROTEIN"/>
    <property type="match status" value="1"/>
</dbReference>
<evidence type="ECO:0000313" key="2">
    <source>
        <dbReference type="Proteomes" id="UP001259832"/>
    </source>
</evidence>
<dbReference type="InterPro" id="IPR035940">
    <property type="entry name" value="CAP_sf"/>
</dbReference>
<dbReference type="AlphaFoldDB" id="A0AAD9GU47"/>
<comment type="caution">
    <text evidence="1">The sequence shown here is derived from an EMBL/GenBank/DDBJ whole genome shotgun (WGS) entry which is preliminary data.</text>
</comment>
<reference evidence="1" key="1">
    <citation type="submission" date="2023-08" db="EMBL/GenBank/DDBJ databases">
        <title>Reference Genome Resource for the Citrus Pathogen Phytophthora citrophthora.</title>
        <authorList>
            <person name="Moller H."/>
            <person name="Coetzee B."/>
            <person name="Rose L.J."/>
            <person name="Van Niekerk J.M."/>
        </authorList>
    </citation>
    <scope>NUCLEOTIDE SEQUENCE</scope>
    <source>
        <strain evidence="1">STE-U-9442</strain>
    </source>
</reference>
<evidence type="ECO:0008006" key="3">
    <source>
        <dbReference type="Google" id="ProtNLM"/>
    </source>
</evidence>
<dbReference type="EMBL" id="JASMQC010000006">
    <property type="protein sequence ID" value="KAK1944131.1"/>
    <property type="molecule type" value="Genomic_DNA"/>
</dbReference>
<name>A0AAD9GU47_9STRA</name>
<sequence>MNREEERKQNTRKCRFANPPLLSSLSLALPVKLMGMSSISQRINHFLLPPTIDAAVYLDLQRVVKVFEATRKWTVGAMDGAAARGHLKIVKHVDSTRSEGCSPAAFNGAAVNNRLDVLRWLCKWHSSKCNAPEAFVIHERIVSLVGHDGHLPPNTRVTDAGYKWQTVAENIDAGNVNADAVVEWWMQNDRRDNVLGKYTMAGSADVQQILLGAVRRNVTLRKVQTMIGIKSSLFLLAAVSNTLAFPDNLENDVFPAYGYPSEYAPKVLKAVNQIRKNQRLPPLCNNKKLQAAAMRLCYDEVPSVDSIPLFQNLRALNTDDLDKVERYVTEAGFACDSSTQHFFDTPQCSSADGFTDYGHSNITETVASWYGPKDSSPVLTGNYTMVGTAYVFVNSSDYKHYWAQVYASGSTEECDSEDPVGSIGQVVGTVKPDTQQN</sequence>
<evidence type="ECO:0000313" key="1">
    <source>
        <dbReference type="EMBL" id="KAK1944131.1"/>
    </source>
</evidence>
<dbReference type="PANTHER" id="PTHR31157">
    <property type="entry name" value="SCP DOMAIN-CONTAINING PROTEIN"/>
    <property type="match status" value="1"/>
</dbReference>
<dbReference type="Gene3D" id="3.40.33.10">
    <property type="entry name" value="CAP"/>
    <property type="match status" value="2"/>
</dbReference>
<organism evidence="1 2">
    <name type="scientific">Phytophthora citrophthora</name>
    <dbReference type="NCBI Taxonomy" id="4793"/>
    <lineage>
        <taxon>Eukaryota</taxon>
        <taxon>Sar</taxon>
        <taxon>Stramenopiles</taxon>
        <taxon>Oomycota</taxon>
        <taxon>Peronosporomycetes</taxon>
        <taxon>Peronosporales</taxon>
        <taxon>Peronosporaceae</taxon>
        <taxon>Phytophthora</taxon>
    </lineage>
</organism>
<keyword evidence="2" id="KW-1185">Reference proteome</keyword>
<protein>
    <recommendedName>
        <fullName evidence="3">SCP domain-containing protein</fullName>
    </recommendedName>
</protein>
<dbReference type="SUPFAM" id="SSF55797">
    <property type="entry name" value="PR-1-like"/>
    <property type="match status" value="1"/>
</dbReference>
<accession>A0AAD9GU47</accession>
<proteinExistence type="predicted"/>
<dbReference type="Proteomes" id="UP001259832">
    <property type="component" value="Unassembled WGS sequence"/>
</dbReference>
<gene>
    <name evidence="1" type="ORF">P3T76_004043</name>
</gene>